<keyword evidence="2" id="KW-1185">Reference proteome</keyword>
<comment type="caution">
    <text evidence="1">The sequence shown here is derived from an EMBL/GenBank/DDBJ whole genome shotgun (WGS) entry which is preliminary data.</text>
</comment>
<name>A0AA39WGC0_9PEZI</name>
<organism evidence="1 2">
    <name type="scientific">Bombardia bombarda</name>
    <dbReference type="NCBI Taxonomy" id="252184"/>
    <lineage>
        <taxon>Eukaryota</taxon>
        <taxon>Fungi</taxon>
        <taxon>Dikarya</taxon>
        <taxon>Ascomycota</taxon>
        <taxon>Pezizomycotina</taxon>
        <taxon>Sordariomycetes</taxon>
        <taxon>Sordariomycetidae</taxon>
        <taxon>Sordariales</taxon>
        <taxon>Lasiosphaeriaceae</taxon>
        <taxon>Bombardia</taxon>
    </lineage>
</organism>
<dbReference type="EMBL" id="JAULSR010000007">
    <property type="protein sequence ID" value="KAK0614891.1"/>
    <property type="molecule type" value="Genomic_DNA"/>
</dbReference>
<protein>
    <submittedName>
        <fullName evidence="1">Uncharacterized protein</fullName>
    </submittedName>
</protein>
<evidence type="ECO:0000313" key="2">
    <source>
        <dbReference type="Proteomes" id="UP001174934"/>
    </source>
</evidence>
<dbReference type="Proteomes" id="UP001174934">
    <property type="component" value="Unassembled WGS sequence"/>
</dbReference>
<proteinExistence type="predicted"/>
<accession>A0AA39WGC0</accession>
<gene>
    <name evidence="1" type="ORF">B0T17DRAFT_540460</name>
</gene>
<evidence type="ECO:0000313" key="1">
    <source>
        <dbReference type="EMBL" id="KAK0614891.1"/>
    </source>
</evidence>
<sequence length="58" mass="6729">MCRRDSRCSPLHNKLSIIKSPVLLYSIFNNKKFRNVTSKVNQTGFRGGRDGRQISFKK</sequence>
<dbReference type="AlphaFoldDB" id="A0AA39WGC0"/>
<reference evidence="1" key="1">
    <citation type="submission" date="2023-06" db="EMBL/GenBank/DDBJ databases">
        <title>Genome-scale phylogeny and comparative genomics of the fungal order Sordariales.</title>
        <authorList>
            <consortium name="Lawrence Berkeley National Laboratory"/>
            <person name="Hensen N."/>
            <person name="Bonometti L."/>
            <person name="Westerberg I."/>
            <person name="Brannstrom I.O."/>
            <person name="Guillou S."/>
            <person name="Cros-Aarteil S."/>
            <person name="Calhoun S."/>
            <person name="Haridas S."/>
            <person name="Kuo A."/>
            <person name="Mondo S."/>
            <person name="Pangilinan J."/>
            <person name="Riley R."/>
            <person name="LaButti K."/>
            <person name="Andreopoulos B."/>
            <person name="Lipzen A."/>
            <person name="Chen C."/>
            <person name="Yanf M."/>
            <person name="Daum C."/>
            <person name="Ng V."/>
            <person name="Clum A."/>
            <person name="Steindorff A."/>
            <person name="Ohm R."/>
            <person name="Martin F."/>
            <person name="Silar P."/>
            <person name="Natvig D."/>
            <person name="Lalanne C."/>
            <person name="Gautier V."/>
            <person name="Ament-velasquez S.L."/>
            <person name="Kruys A."/>
            <person name="Hutchinson M.I."/>
            <person name="Powell A.J."/>
            <person name="Barry K."/>
            <person name="Miller A.N."/>
            <person name="Grigoriev I.V."/>
            <person name="Debuchy R."/>
            <person name="Gladieux P."/>
            <person name="Thoren M.H."/>
            <person name="Johannesson H."/>
        </authorList>
    </citation>
    <scope>NUCLEOTIDE SEQUENCE</scope>
    <source>
        <strain evidence="1">SMH3391-2</strain>
    </source>
</reference>